<keyword evidence="2" id="KW-0433">Leucine-rich repeat</keyword>
<dbReference type="AlphaFoldDB" id="A0A1D1XXU8"/>
<feature type="chain" id="PRO_5008899796" evidence="6">
    <location>
        <begin position="22"/>
        <end position="120"/>
    </location>
</feature>
<feature type="signal peptide" evidence="6">
    <location>
        <begin position="1"/>
        <end position="21"/>
    </location>
</feature>
<dbReference type="GO" id="GO:0006952">
    <property type="term" value="P:defense response"/>
    <property type="evidence" value="ECO:0007669"/>
    <property type="project" value="UniProtKB-KW"/>
</dbReference>
<keyword evidence="6" id="KW-0732">Signal</keyword>
<reference evidence="8" key="1">
    <citation type="submission" date="2015-07" db="EMBL/GenBank/DDBJ databases">
        <title>Transcriptome Assembly of Anthurium amnicola.</title>
        <authorList>
            <person name="Suzuki J."/>
        </authorList>
    </citation>
    <scope>NUCLEOTIDE SEQUENCE</scope>
</reference>
<name>A0A1D1XXU8_9ARAE</name>
<dbReference type="Pfam" id="PF18052">
    <property type="entry name" value="Rx_N"/>
    <property type="match status" value="1"/>
</dbReference>
<dbReference type="Gene3D" id="1.20.5.4130">
    <property type="match status" value="1"/>
</dbReference>
<accession>A0A1D1XXU8</accession>
<evidence type="ECO:0000256" key="1">
    <source>
        <dbReference type="ARBA" id="ARBA00008894"/>
    </source>
</evidence>
<evidence type="ECO:0000256" key="6">
    <source>
        <dbReference type="SAM" id="SignalP"/>
    </source>
</evidence>
<keyword evidence="5" id="KW-0611">Plant defense</keyword>
<evidence type="ECO:0000256" key="2">
    <source>
        <dbReference type="ARBA" id="ARBA00022614"/>
    </source>
</evidence>
<evidence type="ECO:0000256" key="5">
    <source>
        <dbReference type="ARBA" id="ARBA00022821"/>
    </source>
</evidence>
<evidence type="ECO:0000256" key="4">
    <source>
        <dbReference type="ARBA" id="ARBA00022741"/>
    </source>
</evidence>
<dbReference type="InterPro" id="IPR041118">
    <property type="entry name" value="Rx_N"/>
</dbReference>
<feature type="domain" description="Disease resistance N-terminal" evidence="7">
    <location>
        <begin position="15"/>
        <end position="99"/>
    </location>
</feature>
<protein>
    <submittedName>
        <fullName evidence="8">Putative disease resistance protein RGA4</fullName>
    </submittedName>
</protein>
<comment type="similarity">
    <text evidence="1">Belongs to the disease resistance NB-LRR family.</text>
</comment>
<keyword evidence="4" id="KW-0547">Nucleotide-binding</keyword>
<gene>
    <name evidence="8" type="primary">RGA4_20</name>
    <name evidence="8" type="ORF">g.128146</name>
</gene>
<keyword evidence="3" id="KW-0677">Repeat</keyword>
<dbReference type="EMBL" id="GDJX01020765">
    <property type="protein sequence ID" value="JAT47171.1"/>
    <property type="molecule type" value="Transcribed_RNA"/>
</dbReference>
<proteinExistence type="inferred from homology"/>
<evidence type="ECO:0000256" key="3">
    <source>
        <dbReference type="ARBA" id="ARBA00022737"/>
    </source>
</evidence>
<evidence type="ECO:0000313" key="8">
    <source>
        <dbReference type="EMBL" id="JAT47171.1"/>
    </source>
</evidence>
<evidence type="ECO:0000259" key="7">
    <source>
        <dbReference type="Pfam" id="PF18052"/>
    </source>
</evidence>
<organism evidence="8">
    <name type="scientific">Anthurium amnicola</name>
    <dbReference type="NCBI Taxonomy" id="1678845"/>
    <lineage>
        <taxon>Eukaryota</taxon>
        <taxon>Viridiplantae</taxon>
        <taxon>Streptophyta</taxon>
        <taxon>Embryophyta</taxon>
        <taxon>Tracheophyta</taxon>
        <taxon>Spermatophyta</taxon>
        <taxon>Magnoliopsida</taxon>
        <taxon>Liliopsida</taxon>
        <taxon>Araceae</taxon>
        <taxon>Pothoideae</taxon>
        <taxon>Potheae</taxon>
        <taxon>Anthurium</taxon>
    </lineage>
</organism>
<sequence>MAFWVVLLSLLLLLLFKKLSSLALCGGRRLQDERAELEWLQRTLTLLRARLRDAEQGEIKDESLVLWLQELKDVACDVEDVIDELEYEELRQRVEGGSSTCCLPPLNKSDFLVRGPELSD</sequence>
<dbReference type="GO" id="GO:0000166">
    <property type="term" value="F:nucleotide binding"/>
    <property type="evidence" value="ECO:0007669"/>
    <property type="project" value="UniProtKB-KW"/>
</dbReference>